<reference evidence="4" key="2">
    <citation type="journal article" date="2009" name="Genome Res.">
        <title>Comparative genomic analyses of the human fungal pathogens Coccidioides and their relatives.</title>
        <authorList>
            <person name="Sharpton T.J."/>
            <person name="Stajich J.E."/>
            <person name="Rounsley S.D."/>
            <person name="Gardner M.J."/>
            <person name="Wortman J.R."/>
            <person name="Jordar V.S."/>
            <person name="Maiti R."/>
            <person name="Kodira C.D."/>
            <person name="Neafsey D.E."/>
            <person name="Zeng Q."/>
            <person name="Hung C.-Y."/>
            <person name="McMahan C."/>
            <person name="Muszewska A."/>
            <person name="Grynberg M."/>
            <person name="Mandel M.A."/>
            <person name="Kellner E.M."/>
            <person name="Barker B.M."/>
            <person name="Galgiani J.N."/>
            <person name="Orbach M.J."/>
            <person name="Kirkland T.N."/>
            <person name="Cole G.T."/>
            <person name="Henn M.R."/>
            <person name="Birren B.W."/>
            <person name="Taylor J.W."/>
        </authorList>
    </citation>
    <scope>NUCLEOTIDE SEQUENCE [LARGE SCALE GENOMIC DNA]</scope>
    <source>
        <strain evidence="4">RMSCC 3488</strain>
    </source>
</reference>
<protein>
    <submittedName>
        <fullName evidence="3">WD repeat-containing protein 23</fullName>
    </submittedName>
</protein>
<proteinExistence type="predicted"/>
<dbReference type="EMBL" id="DS268109">
    <property type="protein sequence ID" value="KMM66168.1"/>
    <property type="molecule type" value="Genomic_DNA"/>
</dbReference>
<keyword evidence="1" id="KW-0853">WD repeat</keyword>
<dbReference type="InterPro" id="IPR051859">
    <property type="entry name" value="DCAF"/>
</dbReference>
<dbReference type="AlphaFoldDB" id="A0A0J6F7P5"/>
<dbReference type="VEuPathDB" id="FungiDB:CPAG_02508"/>
<feature type="compositionally biased region" description="Acidic residues" evidence="2">
    <location>
        <begin position="42"/>
        <end position="73"/>
    </location>
</feature>
<evidence type="ECO:0000313" key="3">
    <source>
        <dbReference type="EMBL" id="KMM66168.1"/>
    </source>
</evidence>
<feature type="compositionally biased region" description="Basic and acidic residues" evidence="2">
    <location>
        <begin position="30"/>
        <end position="41"/>
    </location>
</feature>
<organism evidence="3 4">
    <name type="scientific">Coccidioides posadasii RMSCC 3488</name>
    <dbReference type="NCBI Taxonomy" id="454284"/>
    <lineage>
        <taxon>Eukaryota</taxon>
        <taxon>Fungi</taxon>
        <taxon>Dikarya</taxon>
        <taxon>Ascomycota</taxon>
        <taxon>Pezizomycotina</taxon>
        <taxon>Eurotiomycetes</taxon>
        <taxon>Eurotiomycetidae</taxon>
        <taxon>Onygenales</taxon>
        <taxon>Onygenaceae</taxon>
        <taxon>Coccidioides</taxon>
    </lineage>
</organism>
<reference evidence="4" key="3">
    <citation type="journal article" date="2010" name="Genome Res.">
        <title>Population genomic sequencing of Coccidioides fungi reveals recent hybridization and transposon control.</title>
        <authorList>
            <person name="Neafsey D.E."/>
            <person name="Barker B.M."/>
            <person name="Sharpton T.J."/>
            <person name="Stajich J.E."/>
            <person name="Park D.J."/>
            <person name="Whiston E."/>
            <person name="Hung C.-Y."/>
            <person name="McMahan C."/>
            <person name="White J."/>
            <person name="Sykes S."/>
            <person name="Heiman D."/>
            <person name="Young S."/>
            <person name="Zeng Q."/>
            <person name="Abouelleil A."/>
            <person name="Aftuck L."/>
            <person name="Bessette D."/>
            <person name="Brown A."/>
            <person name="FitzGerald M."/>
            <person name="Lui A."/>
            <person name="Macdonald J.P."/>
            <person name="Priest M."/>
            <person name="Orbach M.J."/>
            <person name="Galgiani J.N."/>
            <person name="Kirkland T.N."/>
            <person name="Cole G.T."/>
            <person name="Birren B.W."/>
            <person name="Henn M.R."/>
            <person name="Taylor J.W."/>
            <person name="Rounsley S.D."/>
        </authorList>
    </citation>
    <scope>NUCLEOTIDE SEQUENCE [LARGE SCALE GENOMIC DNA]</scope>
    <source>
        <strain evidence="4">RMSCC 3488</strain>
    </source>
</reference>
<dbReference type="GO" id="GO:0080008">
    <property type="term" value="C:Cul4-RING E3 ubiquitin ligase complex"/>
    <property type="evidence" value="ECO:0007669"/>
    <property type="project" value="TreeGrafter"/>
</dbReference>
<dbReference type="InterPro" id="IPR015943">
    <property type="entry name" value="WD40/YVTN_repeat-like_dom_sf"/>
</dbReference>
<dbReference type="GO" id="GO:0043161">
    <property type="term" value="P:proteasome-mediated ubiquitin-dependent protein catabolic process"/>
    <property type="evidence" value="ECO:0007669"/>
    <property type="project" value="TreeGrafter"/>
</dbReference>
<feature type="repeat" description="WD" evidence="1">
    <location>
        <begin position="403"/>
        <end position="437"/>
    </location>
</feature>
<dbReference type="PANTHER" id="PTHR19847">
    <property type="entry name" value="DDB1- AND CUL4-ASSOCIATED FACTOR 11"/>
    <property type="match status" value="1"/>
</dbReference>
<feature type="repeat" description="WD" evidence="1">
    <location>
        <begin position="368"/>
        <end position="402"/>
    </location>
</feature>
<dbReference type="Gene3D" id="2.130.10.10">
    <property type="entry name" value="YVTN repeat-like/Quinoprotein amine dehydrogenase"/>
    <property type="match status" value="2"/>
</dbReference>
<name>A0A0J6F7P5_COCPO</name>
<dbReference type="InterPro" id="IPR036322">
    <property type="entry name" value="WD40_repeat_dom_sf"/>
</dbReference>
<feature type="repeat" description="WD" evidence="1">
    <location>
        <begin position="450"/>
        <end position="491"/>
    </location>
</feature>
<feature type="region of interest" description="Disordered" evidence="2">
    <location>
        <begin position="1"/>
        <end position="73"/>
    </location>
</feature>
<dbReference type="SMART" id="SM00320">
    <property type="entry name" value="WD40"/>
    <property type="match status" value="6"/>
</dbReference>
<evidence type="ECO:0000313" key="4">
    <source>
        <dbReference type="Proteomes" id="UP000054567"/>
    </source>
</evidence>
<dbReference type="OrthoDB" id="63070at2759"/>
<dbReference type="PANTHER" id="PTHR19847:SF7">
    <property type="entry name" value="DDB1- AND CUL4-ASSOCIATED FACTOR 11"/>
    <property type="match status" value="1"/>
</dbReference>
<feature type="region of interest" description="Disordered" evidence="2">
    <location>
        <begin position="99"/>
        <end position="119"/>
    </location>
</feature>
<dbReference type="InterPro" id="IPR001680">
    <property type="entry name" value="WD40_rpt"/>
</dbReference>
<sequence length="711" mass="80246">MSSSHFPTPTLAEPHSESDAATQSDVSYHLAREQMSDRYDEGCGDEDEDRDFEPESDEWEEEDDDDEDEEDNLDHELLEDEAVRELLDQEDGDVHIEFTVEDSDQAEDAEGDNTTRTGATRVTTEQLFRLLGATGLRRILQTHGLWRGQASHNEDDEDAFVFGSYGFRRRRRQKPVEDLYPKVPSEAGAELMVSGTFGSNPYYLDRIKNRRTKFGTKMLWRELGLGPRGADLRAARAIPQGLIPSSVPDKIVHFDSRCYSGQFSDDGNFFFCCGQDFKVRMYDTSNPCDWKYYKTVECPFGQWTITDASLSPDNKYLACSSISNVVCLASTDPASSADPHILDFAKSRRLRGPNLQGFNHPASGAFGIWSIRFSGDGREIVAGTSDRSVVVYDIETQQPILRLQNHEDDVNAVCFGDNSSPHILYSGSDDTTLRVWDRRSMADGREAGVFLGHTEGLTFVDSKGDGRYVLSNGKDQLMKLWDLRKMMTISKFDTIDPSRYSTGFDYRFMNFTDEDYQPHPYDCSVVTFRGHSVLRTLIRCHFSPPQSTNSRYVYTGSESGKVYIYNLDATIAGIVDVAKATYLTRPMDPDIYGPASHYRRLDNQWKTVVRDASWHPSAPILAATSWNGWGMSMGTCTVHSWNDDALDDEGDPPLGQSYNARLEYVESFNRFSDLNRDSDHSNPSASHGLRSQPVHRQTRQSDAGESSESIW</sequence>
<reference evidence="3 4" key="1">
    <citation type="submission" date="2007-06" db="EMBL/GenBank/DDBJ databases">
        <title>The Genome Sequence of Coccidioides posadasii RMSCC_3488.</title>
        <authorList>
            <consortium name="Coccidioides Genome Resources Consortium"/>
            <consortium name="The Broad Institute Genome Sequencing Platform"/>
            <person name="Henn M.R."/>
            <person name="Sykes S."/>
            <person name="Young S."/>
            <person name="Jaffe D."/>
            <person name="Berlin A."/>
            <person name="Alvarez P."/>
            <person name="Butler J."/>
            <person name="Gnerre S."/>
            <person name="Grabherr M."/>
            <person name="Mauceli E."/>
            <person name="Brockman W."/>
            <person name="Kodira C."/>
            <person name="Alvarado L."/>
            <person name="Zeng Q."/>
            <person name="Crawford M."/>
            <person name="Antoine C."/>
            <person name="Devon K."/>
            <person name="Galgiani J."/>
            <person name="Orsborn K."/>
            <person name="Lewis M.L."/>
            <person name="Nusbaum C."/>
            <person name="Galagan J."/>
            <person name="Birren B."/>
        </authorList>
    </citation>
    <scope>NUCLEOTIDE SEQUENCE [LARGE SCALE GENOMIC DNA]</scope>
    <source>
        <strain evidence="3 4">RMSCC 3488</strain>
    </source>
</reference>
<feature type="region of interest" description="Disordered" evidence="2">
    <location>
        <begin position="673"/>
        <end position="711"/>
    </location>
</feature>
<dbReference type="PROSITE" id="PS50082">
    <property type="entry name" value="WD_REPEATS_2"/>
    <property type="match status" value="3"/>
</dbReference>
<dbReference type="FunFam" id="2.130.10.10:FF:000557">
    <property type="entry name" value="WD repeat protein"/>
    <property type="match status" value="1"/>
</dbReference>
<accession>A0A0J6F7P5</accession>
<dbReference type="SUPFAM" id="SSF50978">
    <property type="entry name" value="WD40 repeat-like"/>
    <property type="match status" value="1"/>
</dbReference>
<dbReference type="Proteomes" id="UP000054567">
    <property type="component" value="Unassembled WGS sequence"/>
</dbReference>
<evidence type="ECO:0000256" key="2">
    <source>
        <dbReference type="SAM" id="MobiDB-lite"/>
    </source>
</evidence>
<feature type="compositionally biased region" description="Polar residues" evidence="2">
    <location>
        <begin position="700"/>
        <end position="711"/>
    </location>
</feature>
<evidence type="ECO:0000256" key="1">
    <source>
        <dbReference type="PROSITE-ProRule" id="PRU00221"/>
    </source>
</evidence>
<gene>
    <name evidence="3" type="ORF">CPAG_02508</name>
</gene>
<feature type="compositionally biased region" description="Acidic residues" evidence="2">
    <location>
        <begin position="99"/>
        <end position="111"/>
    </location>
</feature>
<dbReference type="Pfam" id="PF00400">
    <property type="entry name" value="WD40"/>
    <property type="match status" value="4"/>
</dbReference>
<dbReference type="PROSITE" id="PS50294">
    <property type="entry name" value="WD_REPEATS_REGION"/>
    <property type="match status" value="2"/>
</dbReference>